<evidence type="ECO:0000256" key="5">
    <source>
        <dbReference type="ARBA" id="ARBA00023136"/>
    </source>
</evidence>
<feature type="transmembrane region" description="Helical" evidence="8">
    <location>
        <begin position="40"/>
        <end position="65"/>
    </location>
</feature>
<accession>A0A1K0G9A4</accession>
<keyword evidence="1" id="KW-0808">Transferase</keyword>
<evidence type="ECO:0000313" key="12">
    <source>
        <dbReference type="Proteomes" id="UP000658997"/>
    </source>
</evidence>
<evidence type="ECO:0000256" key="3">
    <source>
        <dbReference type="ARBA" id="ARBA00022989"/>
    </source>
</evidence>
<dbReference type="PANTHER" id="PTHR23063:SF60">
    <property type="entry name" value="LYSOPHOSPHATIDIC ACID:OLEOYL-COA ACYLTRANSFERASE 1"/>
    <property type="match status" value="1"/>
</dbReference>
<dbReference type="AlphaFoldDB" id="A0A1K0G9A4"/>
<evidence type="ECO:0000313" key="11">
    <source>
        <dbReference type="Proteomes" id="UP000179920"/>
    </source>
</evidence>
<gene>
    <name evidence="10" type="ORF">UBRO2_05722</name>
    <name evidence="9" type="ORF">UBRO_05599</name>
</gene>
<reference evidence="11" key="2">
    <citation type="submission" date="2016-04" db="EMBL/GenBank/DDBJ databases">
        <authorList>
            <person name="Guldener U."/>
            <person name="Guldener U."/>
        </authorList>
    </citation>
    <scope>NUCLEOTIDE SEQUENCE [LARGE SCALE GENOMIC DNA]</scope>
    <source>
        <strain evidence="11">UB2112</strain>
    </source>
</reference>
<dbReference type="EMBL" id="LT558130">
    <property type="protein sequence ID" value="SAM84362.1"/>
    <property type="molecule type" value="Genomic_DNA"/>
</dbReference>
<evidence type="ECO:0000256" key="7">
    <source>
        <dbReference type="SAM" id="MobiDB-lite"/>
    </source>
</evidence>
<name>A0A1K0G9A4_9BASI</name>
<keyword evidence="6" id="KW-0012">Acyltransferase</keyword>
<evidence type="ECO:0000256" key="4">
    <source>
        <dbReference type="ARBA" id="ARBA00023098"/>
    </source>
</evidence>
<proteinExistence type="predicted"/>
<dbReference type="OrthoDB" id="272512at2759"/>
<organism evidence="9 11">
    <name type="scientific">Ustilago bromivora</name>
    <dbReference type="NCBI Taxonomy" id="307758"/>
    <lineage>
        <taxon>Eukaryota</taxon>
        <taxon>Fungi</taxon>
        <taxon>Dikarya</taxon>
        <taxon>Basidiomycota</taxon>
        <taxon>Ustilaginomycotina</taxon>
        <taxon>Ustilaginomycetes</taxon>
        <taxon>Ustilaginales</taxon>
        <taxon>Ustilaginaceae</taxon>
        <taxon>Ustilago</taxon>
    </lineage>
</organism>
<evidence type="ECO:0000313" key="10">
    <source>
        <dbReference type="EMBL" id="SYW85151.1"/>
    </source>
</evidence>
<reference evidence="9" key="1">
    <citation type="submission" date="2016-04" db="EMBL/GenBank/DDBJ databases">
        <authorList>
            <person name="Evans L.H."/>
            <person name="Alamgir A."/>
            <person name="Owens N."/>
            <person name="Weber N.D."/>
            <person name="Virtaneva K."/>
            <person name="Barbian K."/>
            <person name="Babar A."/>
            <person name="Rosenke K."/>
        </authorList>
    </citation>
    <scope>NUCLEOTIDE SEQUENCE</scope>
    <source>
        <strain evidence="9">UB2112</strain>
    </source>
</reference>
<feature type="compositionally biased region" description="Low complexity" evidence="7">
    <location>
        <begin position="154"/>
        <end position="164"/>
    </location>
</feature>
<reference evidence="10" key="3">
    <citation type="submission" date="2018-08" db="EMBL/GenBank/DDBJ databases">
        <authorList>
            <person name="Guldener U."/>
        </authorList>
    </citation>
    <scope>NUCLEOTIDE SEQUENCE</scope>
    <source>
        <strain evidence="10">UB2</strain>
    </source>
</reference>
<dbReference type="GO" id="GO:0016746">
    <property type="term" value="F:acyltransferase activity"/>
    <property type="evidence" value="ECO:0007669"/>
    <property type="project" value="UniProtKB-KW"/>
</dbReference>
<evidence type="ECO:0000256" key="6">
    <source>
        <dbReference type="ARBA" id="ARBA00023315"/>
    </source>
</evidence>
<dbReference type="GO" id="GO:0006629">
    <property type="term" value="P:lipid metabolic process"/>
    <property type="evidence" value="ECO:0007669"/>
    <property type="project" value="UniProtKB-KW"/>
</dbReference>
<evidence type="ECO:0000256" key="2">
    <source>
        <dbReference type="ARBA" id="ARBA00022692"/>
    </source>
</evidence>
<feature type="region of interest" description="Disordered" evidence="7">
    <location>
        <begin position="154"/>
        <end position="177"/>
    </location>
</feature>
<keyword evidence="3 8" id="KW-1133">Transmembrane helix</keyword>
<keyword evidence="2 8" id="KW-0812">Transmembrane</keyword>
<evidence type="ECO:0000256" key="1">
    <source>
        <dbReference type="ARBA" id="ARBA00022679"/>
    </source>
</evidence>
<evidence type="ECO:0008006" key="13">
    <source>
        <dbReference type="Google" id="ProtNLM"/>
    </source>
</evidence>
<feature type="transmembrane region" description="Helical" evidence="8">
    <location>
        <begin position="77"/>
        <end position="96"/>
    </location>
</feature>
<sequence length="367" mass="38689">MAEKFSKFRDPGTGIQVFLTPVAASTSSSSSLSPSSLRPVGLFLTPIFVLLGLVRALIGGLFWALYLVSGSAGLLRIVLWTFGFISLPVHTLSLGASGRKTKSAVAGQSSVVAVKKGDLVLANHSSWIDLLILSYLHPGVKFVVPVIADSDRQQAQPAKQAGQASRRTAKKNAMSANTRMVAPTSPLTLSSATVEIAILGYAVLPLTSAISFVGHLPPSISQISSTIHPDLESALKSSSTPLVVFPEVVTSNNRALLTCSLPSTSPPSAKTCVVTTIKYSPASPTSTTSVYSVPTSKLSHLFNILLLSSPYRSVAVRQAVLPRQSAEDWSEQVAGIMSTIARLKRTGLGWGSKKEFLCIANAQSKSS</sequence>
<dbReference type="EMBL" id="ULHB01000200">
    <property type="protein sequence ID" value="SYW85151.1"/>
    <property type="molecule type" value="Genomic_DNA"/>
</dbReference>
<dbReference type="Proteomes" id="UP000658997">
    <property type="component" value="Unassembled WGS sequence"/>
</dbReference>
<evidence type="ECO:0000313" key="9">
    <source>
        <dbReference type="EMBL" id="SAM84362.1"/>
    </source>
</evidence>
<protein>
    <recommendedName>
        <fullName evidence="13">Phospholipid/glycerol acyltransferase domain-containing protein</fullName>
    </recommendedName>
</protein>
<dbReference type="Proteomes" id="UP000179920">
    <property type="component" value="Chromosome XIV"/>
</dbReference>
<evidence type="ECO:0000256" key="8">
    <source>
        <dbReference type="SAM" id="Phobius"/>
    </source>
</evidence>
<dbReference type="PANTHER" id="PTHR23063">
    <property type="entry name" value="PHOSPHOLIPID ACYLTRANSFERASE"/>
    <property type="match status" value="1"/>
</dbReference>
<keyword evidence="12" id="KW-1185">Reference proteome</keyword>
<keyword evidence="4" id="KW-0443">Lipid metabolism</keyword>
<keyword evidence="5 8" id="KW-0472">Membrane</keyword>